<feature type="compositionally biased region" description="Basic and acidic residues" evidence="1">
    <location>
        <begin position="641"/>
        <end position="664"/>
    </location>
</feature>
<feature type="compositionally biased region" description="Basic and acidic residues" evidence="1">
    <location>
        <begin position="719"/>
        <end position="735"/>
    </location>
</feature>
<feature type="compositionally biased region" description="Basic and acidic residues" evidence="1">
    <location>
        <begin position="382"/>
        <end position="400"/>
    </location>
</feature>
<feature type="compositionally biased region" description="Basic residues" evidence="1">
    <location>
        <begin position="300"/>
        <end position="310"/>
    </location>
</feature>
<protein>
    <submittedName>
        <fullName evidence="2">Uncharacterized protein</fullName>
    </submittedName>
</protein>
<comment type="caution">
    <text evidence="2">The sequence shown here is derived from an EMBL/GenBank/DDBJ whole genome shotgun (WGS) entry which is preliminary data.</text>
</comment>
<accession>A0A8J1TLB9</accession>
<feature type="region of interest" description="Disordered" evidence="1">
    <location>
        <begin position="1"/>
        <end position="105"/>
    </location>
</feature>
<feature type="compositionally biased region" description="Basic residues" evidence="1">
    <location>
        <begin position="474"/>
        <end position="483"/>
    </location>
</feature>
<feature type="compositionally biased region" description="Basic and acidic residues" evidence="1">
    <location>
        <begin position="355"/>
        <end position="371"/>
    </location>
</feature>
<feature type="compositionally biased region" description="Basic and acidic residues" evidence="1">
    <location>
        <begin position="82"/>
        <end position="101"/>
    </location>
</feature>
<feature type="region of interest" description="Disordered" evidence="1">
    <location>
        <begin position="453"/>
        <end position="890"/>
    </location>
</feature>
<feature type="region of interest" description="Disordered" evidence="1">
    <location>
        <begin position="382"/>
        <end position="419"/>
    </location>
</feature>
<feature type="compositionally biased region" description="Basic and acidic residues" evidence="1">
    <location>
        <begin position="851"/>
        <end position="885"/>
    </location>
</feature>
<evidence type="ECO:0000313" key="3">
    <source>
        <dbReference type="Proteomes" id="UP000749559"/>
    </source>
</evidence>
<feature type="compositionally biased region" description="Polar residues" evidence="1">
    <location>
        <begin position="778"/>
        <end position="789"/>
    </location>
</feature>
<organism evidence="2 3">
    <name type="scientific">Owenia fusiformis</name>
    <name type="common">Polychaete worm</name>
    <dbReference type="NCBI Taxonomy" id="6347"/>
    <lineage>
        <taxon>Eukaryota</taxon>
        <taxon>Metazoa</taxon>
        <taxon>Spiralia</taxon>
        <taxon>Lophotrochozoa</taxon>
        <taxon>Annelida</taxon>
        <taxon>Polychaeta</taxon>
        <taxon>Sedentaria</taxon>
        <taxon>Canalipalpata</taxon>
        <taxon>Sabellida</taxon>
        <taxon>Oweniida</taxon>
        <taxon>Oweniidae</taxon>
        <taxon>Owenia</taxon>
    </lineage>
</organism>
<gene>
    <name evidence="2" type="ORF">OFUS_LOCUS25904</name>
</gene>
<sequence>MTEKGEQGHQYRAGSPLSKKRERTFSPPRAEEENVKTPRIKGDTPRNKIEREEKYGLSGYHGDNKTEDDLDNILASNNSASDKAKANIGAERHQTRSHSEGSIDLLSPTSFKSLEALLESLPETSIDGDDVLDDENEADDDVPVTKIDADDDDYHEEVVEVIKDYENILFMSSTKKKSNNGQNGQASNRDTKVEILGHDHMVTNIDDTPHTRDNQRALSTVSGLYDNLVFEKANETYKKSSEKPNNIDLVTGIAASELPSISSPKVKPRLKKNKKLNLPDTEISEKTTVDAVVTVESPKVKPRSKRNKKLSKIEPSPGDSDKVYTRVEANGDDGKIVAIETEQGLSPLEHKQIEESIKRKPGLDSEIKSGDIENEAVSIETNEKEADRDFQKSYEKDKEVSMATEPFPRPVTIKKPVPMVTESNTIPDKIILKKAETGESSTDLDFSVITTTSHLDSEANKQKTALSKQGSLAQRRRPTRKNIKSTMVSSELTLFEDSTEPRPKTIHFDEDHDYEKLDEDDRSPTPAATPKMPLKLTPIPGGIPLLKAAGRPMPGIKTPLQKLPGLGTDGKPKLKPAVKTKPALKQVEGKSSEAPGWLSKLRRKPDGDKPDKMKLDQEPEKPAWMKDALEKTKRTASIIETSKDSMQTEKSETSTSKPVEDDKPNPPWMVQLRRSGRNNRPIKTQQTDNFSNNKENSTNNSNIQRADTISHHKTGSSGSEKELLIDFKNLKDSPRSESPFLKNSPRSSGRESPSVKSSSRRSSLSNGSSSPIIDENRTPLSDSNDSFNIETDVILRHPNKKNSPRSTNNMETEDSNTKVPLWKQELQKRKTINFTPSPINQSNKTPIRMSEVPKWKRDLAEKKKSEVNNPEWLKEKKEDQNKVESDSTVNTPVPLWKQELAKKREKRASLSPQAVIPTETSKAEPEWKKQAQIRRARLVKSGIINPDSIDSED</sequence>
<feature type="compositionally biased region" description="Low complexity" evidence="1">
    <location>
        <begin position="689"/>
        <end position="702"/>
    </location>
</feature>
<evidence type="ECO:0000256" key="1">
    <source>
        <dbReference type="SAM" id="MobiDB-lite"/>
    </source>
</evidence>
<feature type="compositionally biased region" description="Acidic residues" evidence="1">
    <location>
        <begin position="126"/>
        <end position="142"/>
    </location>
</feature>
<feature type="compositionally biased region" description="Low complexity" evidence="1">
    <location>
        <begin position="746"/>
        <end position="770"/>
    </location>
</feature>
<evidence type="ECO:0000313" key="2">
    <source>
        <dbReference type="EMBL" id="CAH1802194.1"/>
    </source>
</evidence>
<feature type="compositionally biased region" description="Basic and acidic residues" evidence="1">
    <location>
        <begin position="29"/>
        <end position="55"/>
    </location>
</feature>
<proteinExistence type="predicted"/>
<dbReference type="OrthoDB" id="6127189at2759"/>
<feature type="compositionally biased region" description="Basic and acidic residues" evidence="1">
    <location>
        <begin position="499"/>
        <end position="515"/>
    </location>
</feature>
<feature type="region of interest" description="Disordered" evidence="1">
    <location>
        <begin position="355"/>
        <end position="374"/>
    </location>
</feature>
<name>A0A8J1TLB9_OWEFU</name>
<feature type="region of interest" description="Disordered" evidence="1">
    <location>
        <begin position="125"/>
        <end position="151"/>
    </location>
</feature>
<feature type="region of interest" description="Disordered" evidence="1">
    <location>
        <begin position="902"/>
        <end position="928"/>
    </location>
</feature>
<feature type="compositionally biased region" description="Polar residues" evidence="1">
    <location>
        <begin position="462"/>
        <end position="472"/>
    </location>
</feature>
<feature type="compositionally biased region" description="Polar residues" evidence="1">
    <location>
        <begin position="832"/>
        <end position="845"/>
    </location>
</feature>
<feature type="compositionally biased region" description="Basic and acidic residues" evidence="1">
    <location>
        <begin position="604"/>
        <end position="633"/>
    </location>
</feature>
<feature type="region of interest" description="Disordered" evidence="1">
    <location>
        <begin position="300"/>
        <end position="324"/>
    </location>
</feature>
<dbReference type="AlphaFoldDB" id="A0A8J1TLB9"/>
<reference evidence="2" key="1">
    <citation type="submission" date="2022-03" db="EMBL/GenBank/DDBJ databases">
        <authorList>
            <person name="Martin C."/>
        </authorList>
    </citation>
    <scope>NUCLEOTIDE SEQUENCE</scope>
</reference>
<dbReference type="EMBL" id="CAIIXF020000012">
    <property type="protein sequence ID" value="CAH1802194.1"/>
    <property type="molecule type" value="Genomic_DNA"/>
</dbReference>
<keyword evidence="3" id="KW-1185">Reference proteome</keyword>
<dbReference type="Proteomes" id="UP000749559">
    <property type="component" value="Unassembled WGS sequence"/>
</dbReference>